<proteinExistence type="predicted"/>
<name>A0A914D311_9BILA</name>
<keyword evidence="2" id="KW-1185">Reference proteome</keyword>
<evidence type="ECO:0000313" key="2">
    <source>
        <dbReference type="Proteomes" id="UP000887540"/>
    </source>
</evidence>
<protein>
    <submittedName>
        <fullName evidence="3">Uncharacterized protein</fullName>
    </submittedName>
</protein>
<organism evidence="2 3">
    <name type="scientific">Acrobeloides nanus</name>
    <dbReference type="NCBI Taxonomy" id="290746"/>
    <lineage>
        <taxon>Eukaryota</taxon>
        <taxon>Metazoa</taxon>
        <taxon>Ecdysozoa</taxon>
        <taxon>Nematoda</taxon>
        <taxon>Chromadorea</taxon>
        <taxon>Rhabditida</taxon>
        <taxon>Tylenchina</taxon>
        <taxon>Cephalobomorpha</taxon>
        <taxon>Cephaloboidea</taxon>
        <taxon>Cephalobidae</taxon>
        <taxon>Acrobeloides</taxon>
    </lineage>
</organism>
<evidence type="ECO:0000256" key="1">
    <source>
        <dbReference type="SAM" id="MobiDB-lite"/>
    </source>
</evidence>
<sequence length="239" mass="24697">MDYDLTDGTSRKGMDKKLIIISGVIDDNTISQTNYSTSLCSKVNPIGLGTNQTTTTSTSTTPAGTSVSSNTQTPASTVTICPPTPTCPPPTPCSCPTTTCPPQPSCPSTQALQTTTQGRVTSTRNAGSSSFFIGLNDVAKTGTWVWDQPLGNTLTPTSTSIIQASTSSGASTSVTTSVTATTQGGVTSTSMEPTTRTTVPITTTCQASTVPFFIGLNDVANTGTWAWDQPIGKTLTVYQ</sequence>
<dbReference type="AlphaFoldDB" id="A0A914D311"/>
<accession>A0A914D311</accession>
<feature type="region of interest" description="Disordered" evidence="1">
    <location>
        <begin position="51"/>
        <end position="76"/>
    </location>
</feature>
<evidence type="ECO:0000313" key="3">
    <source>
        <dbReference type="WBParaSite" id="ACRNAN_scaffold174.g32565.t1"/>
    </source>
</evidence>
<dbReference type="WBParaSite" id="ACRNAN_scaffold174.g32565.t1">
    <property type="protein sequence ID" value="ACRNAN_scaffold174.g32565.t1"/>
    <property type="gene ID" value="ACRNAN_scaffold174.g32565"/>
</dbReference>
<reference evidence="3" key="1">
    <citation type="submission" date="2022-11" db="UniProtKB">
        <authorList>
            <consortium name="WormBaseParasite"/>
        </authorList>
    </citation>
    <scope>IDENTIFICATION</scope>
</reference>
<feature type="compositionally biased region" description="Low complexity" evidence="1">
    <location>
        <begin position="51"/>
        <end position="69"/>
    </location>
</feature>
<dbReference type="Proteomes" id="UP000887540">
    <property type="component" value="Unplaced"/>
</dbReference>